<gene>
    <name evidence="2" type="ORF">A3H78_01080</name>
</gene>
<dbReference type="Proteomes" id="UP000177418">
    <property type="component" value="Unassembled WGS sequence"/>
</dbReference>
<organism evidence="2 3">
    <name type="scientific">Candidatus Roizmanbacteria bacterium RIFCSPLOWO2_02_FULL_36_11</name>
    <dbReference type="NCBI Taxonomy" id="1802071"/>
    <lineage>
        <taxon>Bacteria</taxon>
        <taxon>Candidatus Roizmaniibacteriota</taxon>
    </lineage>
</organism>
<evidence type="ECO:0000256" key="1">
    <source>
        <dbReference type="SAM" id="MobiDB-lite"/>
    </source>
</evidence>
<accession>A0A1F7JIK8</accession>
<sequence>MKEVRQIPAGGDFDRKDSRPRPRRNPSGSPFTLAPIRSERSSVSETPPRGLVVVRSPPTPGGSGIAGALEAAPAFCALVAPLVALGGIRAVSAAASVLGGTPCGHFDCRRIVLTIGPVQDSRSLRNADVTERLGQVADVILGHDDGVLLLGSGLSLPTAVGTPHWPPQSTPHRRQ</sequence>
<feature type="region of interest" description="Disordered" evidence="1">
    <location>
        <begin position="1"/>
        <end position="50"/>
    </location>
</feature>
<evidence type="ECO:0000313" key="2">
    <source>
        <dbReference type="EMBL" id="OGK55436.1"/>
    </source>
</evidence>
<comment type="caution">
    <text evidence="2">The sequence shown here is derived from an EMBL/GenBank/DDBJ whole genome shotgun (WGS) entry which is preliminary data.</text>
</comment>
<evidence type="ECO:0000313" key="3">
    <source>
        <dbReference type="Proteomes" id="UP000177418"/>
    </source>
</evidence>
<name>A0A1F7JIK8_9BACT</name>
<dbReference type="EMBL" id="MGAV01000003">
    <property type="protein sequence ID" value="OGK55436.1"/>
    <property type="molecule type" value="Genomic_DNA"/>
</dbReference>
<reference evidence="2 3" key="1">
    <citation type="journal article" date="2016" name="Nat. Commun.">
        <title>Thousands of microbial genomes shed light on interconnected biogeochemical processes in an aquifer system.</title>
        <authorList>
            <person name="Anantharaman K."/>
            <person name="Brown C.T."/>
            <person name="Hug L.A."/>
            <person name="Sharon I."/>
            <person name="Castelle C.J."/>
            <person name="Probst A.J."/>
            <person name="Thomas B.C."/>
            <person name="Singh A."/>
            <person name="Wilkins M.J."/>
            <person name="Karaoz U."/>
            <person name="Brodie E.L."/>
            <person name="Williams K.H."/>
            <person name="Hubbard S.S."/>
            <person name="Banfield J.F."/>
        </authorList>
    </citation>
    <scope>NUCLEOTIDE SEQUENCE [LARGE SCALE GENOMIC DNA]</scope>
</reference>
<protein>
    <submittedName>
        <fullName evidence="2">Uncharacterized protein</fullName>
    </submittedName>
</protein>
<proteinExistence type="predicted"/>
<dbReference type="AlphaFoldDB" id="A0A1F7JIK8"/>